<gene>
    <name evidence="1" type="ORF">RZS32_007260</name>
</gene>
<dbReference type="RefSeq" id="WP_317056351.1">
    <property type="nucleotide sequence ID" value="NZ_CP146606.1"/>
</dbReference>
<dbReference type="PROSITE" id="PS51257">
    <property type="entry name" value="PROKAR_LIPOPROTEIN"/>
    <property type="match status" value="1"/>
</dbReference>
<dbReference type="EMBL" id="CP146606">
    <property type="protein sequence ID" value="WYK19647.1"/>
    <property type="molecule type" value="Genomic_DNA"/>
</dbReference>
<keyword evidence="2" id="KW-1185">Reference proteome</keyword>
<reference evidence="1 2" key="1">
    <citation type="submission" date="2024-02" db="EMBL/GenBank/DDBJ databases">
        <title>Roseovarius strain W115 nov., isolated from a marine algae.</title>
        <authorList>
            <person name="Lee M.W."/>
            <person name="Lee J.K."/>
            <person name="Kim J.M."/>
            <person name="Choi D.G."/>
            <person name="Baek J.H."/>
            <person name="Bayburt H."/>
            <person name="Jung J.J."/>
            <person name="Han D.M."/>
            <person name="Jeon C.O."/>
        </authorList>
    </citation>
    <scope>NUCLEOTIDE SEQUENCE [LARGE SCALE GENOMIC DNA]</scope>
    <source>
        <strain evidence="1 2">W115</strain>
    </source>
</reference>
<protein>
    <submittedName>
        <fullName evidence="1">DUF3035 domain-containing protein</fullName>
    </submittedName>
</protein>
<name>A0ABZ2TIS9_9RHOB</name>
<organism evidence="1 2">
    <name type="scientific">Roseovarius rhodophyticola</name>
    <dbReference type="NCBI Taxonomy" id="3080827"/>
    <lineage>
        <taxon>Bacteria</taxon>
        <taxon>Pseudomonadati</taxon>
        <taxon>Pseudomonadota</taxon>
        <taxon>Alphaproteobacteria</taxon>
        <taxon>Rhodobacterales</taxon>
        <taxon>Roseobacteraceae</taxon>
        <taxon>Roseovarius</taxon>
    </lineage>
</organism>
<evidence type="ECO:0000313" key="1">
    <source>
        <dbReference type="EMBL" id="WYK19647.1"/>
    </source>
</evidence>
<proteinExistence type="predicted"/>
<accession>A0ABZ2TIS9</accession>
<dbReference type="Pfam" id="PF11233">
    <property type="entry name" value="DUF3035"/>
    <property type="match status" value="1"/>
</dbReference>
<sequence length="176" mass="19027">MKLPTISLLVLTMVLSACGSRDKEVVLTKLKNDDSGPEEFGIVPGKPLQAPENYTTLPQPNPGGANITDQTPKADGIAALGGNPATTAGGISAADGALVNHSRRFGVNSGIRQTLRIEDSETRRKYGRVNILRLGPNNYDRAYRRQWLDSKQETARLRNLGIPTSSSPPILPGRRR</sequence>
<dbReference type="InterPro" id="IPR021395">
    <property type="entry name" value="DUF3035"/>
</dbReference>
<evidence type="ECO:0000313" key="2">
    <source>
        <dbReference type="Proteomes" id="UP001281305"/>
    </source>
</evidence>
<dbReference type="Proteomes" id="UP001281305">
    <property type="component" value="Chromosome"/>
</dbReference>